<dbReference type="PANTHER" id="PTHR31803">
    <property type="entry name" value="ALTERNATIVE OXIDASE"/>
    <property type="match status" value="1"/>
</dbReference>
<dbReference type="PIRSF" id="PIRSF005229">
    <property type="entry name" value="AOX"/>
    <property type="match status" value="1"/>
</dbReference>
<keyword evidence="14 17" id="KW-0472">Membrane</keyword>
<keyword evidence="5 17" id="KW-0812">Transmembrane</keyword>
<dbReference type="GO" id="GO:0046872">
    <property type="term" value="F:metal ion binding"/>
    <property type="evidence" value="ECO:0007669"/>
    <property type="project" value="UniProtKB-KW"/>
</dbReference>
<feature type="transmembrane region" description="Helical" evidence="17">
    <location>
        <begin position="263"/>
        <end position="286"/>
    </location>
</feature>
<feature type="binding site" evidence="16">
    <location>
        <position position="208"/>
    </location>
    <ligand>
        <name>Fe cation</name>
        <dbReference type="ChEBI" id="CHEBI:24875"/>
        <label>1</label>
    </ligand>
</feature>
<evidence type="ECO:0000256" key="7">
    <source>
        <dbReference type="ARBA" id="ARBA00022792"/>
    </source>
</evidence>
<feature type="binding site" evidence="16">
    <location>
        <position position="352"/>
    </location>
    <ligand>
        <name>Fe cation</name>
        <dbReference type="ChEBI" id="CHEBI:24875"/>
        <label>2</label>
    </ligand>
</feature>
<evidence type="ECO:0000313" key="18">
    <source>
        <dbReference type="EMBL" id="KJE93747.1"/>
    </source>
</evidence>
<keyword evidence="6 16" id="KW-0479">Metal-binding</keyword>
<dbReference type="GO" id="GO:0010230">
    <property type="term" value="P:alternative respiration"/>
    <property type="evidence" value="ECO:0007669"/>
    <property type="project" value="TreeGrafter"/>
</dbReference>
<dbReference type="eggNOG" id="ENOG502QSB5">
    <property type="taxonomic scope" value="Eukaryota"/>
</dbReference>
<dbReference type="CDD" id="cd01053">
    <property type="entry name" value="AOX"/>
    <property type="match status" value="1"/>
</dbReference>
<dbReference type="Gene3D" id="1.20.1260.140">
    <property type="entry name" value="Alternative oxidase"/>
    <property type="match status" value="1"/>
</dbReference>
<evidence type="ECO:0000256" key="6">
    <source>
        <dbReference type="ARBA" id="ARBA00022723"/>
    </source>
</evidence>
<keyword evidence="12 16" id="KW-0408">Iron</keyword>
<dbReference type="OrthoDB" id="16906at2759"/>
<dbReference type="EMBL" id="KE346365">
    <property type="protein sequence ID" value="KJE93747.1"/>
    <property type="molecule type" value="Genomic_DNA"/>
</dbReference>
<evidence type="ECO:0000256" key="2">
    <source>
        <dbReference type="ARBA" id="ARBA00008388"/>
    </source>
</evidence>
<keyword evidence="3" id="KW-0813">Transport</keyword>
<name>A0A0D2VRZ3_CAPO3</name>
<feature type="binding site" evidence="16">
    <location>
        <position position="247"/>
    </location>
    <ligand>
        <name>Fe cation</name>
        <dbReference type="ChEBI" id="CHEBI:24875"/>
        <label>1</label>
    </ligand>
</feature>
<evidence type="ECO:0000256" key="5">
    <source>
        <dbReference type="ARBA" id="ARBA00022692"/>
    </source>
</evidence>
<keyword evidence="13" id="KW-0496">Mitochondrion</keyword>
<keyword evidence="19" id="KW-1185">Reference proteome</keyword>
<dbReference type="FunFam" id="1.20.1260.140:FF:000002">
    <property type="entry name" value="Alternative oxidase"/>
    <property type="match status" value="1"/>
</dbReference>
<feature type="binding site" evidence="16">
    <location>
        <position position="298"/>
    </location>
    <ligand>
        <name>Fe cation</name>
        <dbReference type="ChEBI" id="CHEBI:24875"/>
        <label>2</label>
    </ligand>
</feature>
<evidence type="ECO:0000313" key="19">
    <source>
        <dbReference type="Proteomes" id="UP000008743"/>
    </source>
</evidence>
<sequence>MLSRLAPSSASASSAAAIRTSLARIATLAQPSSGSSSSKRFAPIAIRHFAASPRLSTTTTTTTTPVMRSFSTRASASIAMQQQNAQGLDAQSAKGTATDILPPPLQTRTTPVEEEAVHFRISDQVAQAVLQQHAPATAGEKDYLLPHRIWTKEELSQVELTHHKPDNLVDWTAFAAIKCIRLGFDVLSGFAFGERTPDKWLTRIIFLETVAAVPGMVGAMIRHLQSLRLMRRDHGWIHTLLEEAENERMHLLTALQLKQPSQLFRLAVLAVQGVMTNTFFFLYILAPRFVHRFVGYLEEEAVYTYTKCLDDIKTGKLPEWKTGKAPEIAINYWKLDKAATMEDVIYAIRSDEAHHRLVNHTFANLHQLGQSRNPYGPGE</sequence>
<evidence type="ECO:0000256" key="1">
    <source>
        <dbReference type="ARBA" id="ARBA00004273"/>
    </source>
</evidence>
<dbReference type="OMA" id="RFLRWGM"/>
<protein>
    <recommendedName>
        <fullName evidence="20">Alternative oxidase</fullName>
    </recommendedName>
</protein>
<evidence type="ECO:0000256" key="4">
    <source>
        <dbReference type="ARBA" id="ARBA00022660"/>
    </source>
</evidence>
<evidence type="ECO:0000256" key="14">
    <source>
        <dbReference type="ARBA" id="ARBA00023136"/>
    </source>
</evidence>
<feature type="binding site" evidence="16">
    <location>
        <position position="352"/>
    </location>
    <ligand>
        <name>Fe cation</name>
        <dbReference type="ChEBI" id="CHEBI:24875"/>
        <label>1</label>
    </ligand>
</feature>
<dbReference type="RefSeq" id="XP_011270415.1">
    <property type="nucleotide sequence ID" value="XM_011272113.1"/>
</dbReference>
<dbReference type="InterPro" id="IPR002680">
    <property type="entry name" value="AOX"/>
</dbReference>
<organism evidence="18 19">
    <name type="scientific">Capsaspora owczarzaki (strain ATCC 30864)</name>
    <dbReference type="NCBI Taxonomy" id="595528"/>
    <lineage>
        <taxon>Eukaryota</taxon>
        <taxon>Filasterea</taxon>
        <taxon>Capsaspora</taxon>
    </lineage>
</organism>
<evidence type="ECO:0000256" key="10">
    <source>
        <dbReference type="ARBA" id="ARBA00022989"/>
    </source>
</evidence>
<dbReference type="PANTHER" id="PTHR31803:SF3">
    <property type="entry name" value="ALTERNATIVE OXIDASE"/>
    <property type="match status" value="1"/>
</dbReference>
<dbReference type="InParanoid" id="A0A0D2VRZ3"/>
<gene>
    <name evidence="18" type="ORF">CAOG_008785</name>
</gene>
<feature type="binding site" evidence="16">
    <location>
        <position position="250"/>
    </location>
    <ligand>
        <name>Fe cation</name>
        <dbReference type="ChEBI" id="CHEBI:24875"/>
        <label>1</label>
    </ligand>
</feature>
<keyword evidence="11" id="KW-0560">Oxidoreductase</keyword>
<evidence type="ECO:0000256" key="15">
    <source>
        <dbReference type="ARBA" id="ARBA00025285"/>
    </source>
</evidence>
<dbReference type="GO" id="GO:0009916">
    <property type="term" value="F:alternative oxidase activity"/>
    <property type="evidence" value="ECO:0007669"/>
    <property type="project" value="InterPro"/>
</dbReference>
<comment type="cofactor">
    <cofactor evidence="16">
        <name>Fe cation</name>
        <dbReference type="ChEBI" id="CHEBI:24875"/>
    </cofactor>
    <text evidence="16">Binds 2 iron ions per subunit.</text>
</comment>
<proteinExistence type="inferred from homology"/>
<evidence type="ECO:0008006" key="20">
    <source>
        <dbReference type="Google" id="ProtNLM"/>
    </source>
</evidence>
<keyword evidence="10 17" id="KW-1133">Transmembrane helix</keyword>
<feature type="binding site" evidence="16">
    <location>
        <position position="247"/>
    </location>
    <ligand>
        <name>Fe cation</name>
        <dbReference type="ChEBI" id="CHEBI:24875"/>
        <label>2</label>
    </ligand>
</feature>
<evidence type="ECO:0000256" key="17">
    <source>
        <dbReference type="SAM" id="Phobius"/>
    </source>
</evidence>
<comment type="function">
    <text evidence="15">Catalyzes cyanide-resistant oxygen consumption. May increase respiration when the cytochrome respiratory pathway is restricted, or in response to low temperatures.</text>
</comment>
<dbReference type="PhylomeDB" id="A0A0D2VRZ3"/>
<reference evidence="19" key="1">
    <citation type="submission" date="2011-02" db="EMBL/GenBank/DDBJ databases">
        <title>The Genome Sequence of Capsaspora owczarzaki ATCC 30864.</title>
        <authorList>
            <person name="Russ C."/>
            <person name="Cuomo C."/>
            <person name="Burger G."/>
            <person name="Gray M.W."/>
            <person name="Holland P.W.H."/>
            <person name="King N."/>
            <person name="Lang F.B.F."/>
            <person name="Roger A.J."/>
            <person name="Ruiz-Trillo I."/>
            <person name="Young S.K."/>
            <person name="Zeng Q."/>
            <person name="Gargeya S."/>
            <person name="Alvarado L."/>
            <person name="Berlin A."/>
            <person name="Chapman S.B."/>
            <person name="Chen Z."/>
            <person name="Freedman E."/>
            <person name="Gellesch M."/>
            <person name="Goldberg J."/>
            <person name="Griggs A."/>
            <person name="Gujja S."/>
            <person name="Heilman E."/>
            <person name="Heiman D."/>
            <person name="Howarth C."/>
            <person name="Mehta T."/>
            <person name="Neiman D."/>
            <person name="Pearson M."/>
            <person name="Roberts A."/>
            <person name="Saif S."/>
            <person name="Shea T."/>
            <person name="Shenoy N."/>
            <person name="Sisk P."/>
            <person name="Stolte C."/>
            <person name="Sykes S."/>
            <person name="White J."/>
            <person name="Yandava C."/>
            <person name="Haas B."/>
            <person name="Nusbaum C."/>
            <person name="Birren B."/>
        </authorList>
    </citation>
    <scope>NUCLEOTIDE SEQUENCE</scope>
    <source>
        <strain evidence="19">ATCC 30864</strain>
    </source>
</reference>
<keyword evidence="9" id="KW-0249">Electron transport</keyword>
<dbReference type="GO" id="GO:0005743">
    <property type="term" value="C:mitochondrial inner membrane"/>
    <property type="evidence" value="ECO:0007669"/>
    <property type="project" value="UniProtKB-SubCell"/>
</dbReference>
<keyword evidence="8" id="KW-0809">Transit peptide</keyword>
<dbReference type="Proteomes" id="UP000008743">
    <property type="component" value="Unassembled WGS sequence"/>
</dbReference>
<feature type="transmembrane region" description="Helical" evidence="17">
    <location>
        <begin position="200"/>
        <end position="221"/>
    </location>
</feature>
<evidence type="ECO:0000256" key="12">
    <source>
        <dbReference type="ARBA" id="ARBA00023004"/>
    </source>
</evidence>
<comment type="subcellular location">
    <subcellularLocation>
        <location evidence="1">Mitochondrion inner membrane</location>
    </subcellularLocation>
</comment>
<evidence type="ECO:0000256" key="3">
    <source>
        <dbReference type="ARBA" id="ARBA00022448"/>
    </source>
</evidence>
<keyword evidence="4" id="KW-0679">Respiratory chain</keyword>
<dbReference type="AlphaFoldDB" id="A0A0D2VRZ3"/>
<evidence type="ECO:0000256" key="16">
    <source>
        <dbReference type="PIRSR" id="PIRSR005229-1"/>
    </source>
</evidence>
<feature type="binding site" evidence="16">
    <location>
        <position position="355"/>
    </location>
    <ligand>
        <name>Fe cation</name>
        <dbReference type="ChEBI" id="CHEBI:24875"/>
        <label>2</label>
    </ligand>
</feature>
<comment type="similarity">
    <text evidence="2">Belongs to the alternative oxidase family.</text>
</comment>
<keyword evidence="7" id="KW-0999">Mitochondrion inner membrane</keyword>
<evidence type="ECO:0000256" key="11">
    <source>
        <dbReference type="ARBA" id="ARBA00023002"/>
    </source>
</evidence>
<evidence type="ECO:0000256" key="9">
    <source>
        <dbReference type="ARBA" id="ARBA00022982"/>
    </source>
</evidence>
<dbReference type="InterPro" id="IPR038659">
    <property type="entry name" value="AOX_sf"/>
</dbReference>
<evidence type="ECO:0000256" key="13">
    <source>
        <dbReference type="ARBA" id="ARBA00023128"/>
    </source>
</evidence>
<dbReference type="STRING" id="595528.A0A0D2VRZ3"/>
<evidence type="ECO:0000256" key="8">
    <source>
        <dbReference type="ARBA" id="ARBA00022946"/>
    </source>
</evidence>
<accession>A0A0D2VRZ3</accession>
<dbReference type="Pfam" id="PF01786">
    <property type="entry name" value="AOX"/>
    <property type="match status" value="1"/>
</dbReference>